<keyword evidence="1" id="KW-0413">Isomerase</keyword>
<organism evidence="1 2">
    <name type="scientific">Haloarchaeobius iranensis</name>
    <dbReference type="NCBI Taxonomy" id="996166"/>
    <lineage>
        <taxon>Archaea</taxon>
        <taxon>Methanobacteriati</taxon>
        <taxon>Methanobacteriota</taxon>
        <taxon>Stenosarchaea group</taxon>
        <taxon>Halobacteria</taxon>
        <taxon>Halobacteriales</taxon>
        <taxon>Halorubellaceae</taxon>
        <taxon>Haloarchaeobius</taxon>
    </lineage>
</organism>
<dbReference type="GO" id="GO:0016853">
    <property type="term" value="F:isomerase activity"/>
    <property type="evidence" value="ECO:0007669"/>
    <property type="project" value="UniProtKB-KW"/>
</dbReference>
<proteinExistence type="predicted"/>
<gene>
    <name evidence="1" type="ORF">SAMN05192554_10180</name>
</gene>
<dbReference type="PANTHER" id="PTHR13774">
    <property type="entry name" value="PHENAZINE BIOSYNTHESIS PROTEIN"/>
    <property type="match status" value="1"/>
</dbReference>
<name>A0A1G9SDR8_9EURY</name>
<dbReference type="Gene3D" id="3.10.310.10">
    <property type="entry name" value="Diaminopimelate Epimerase, Chain A, domain 1"/>
    <property type="match status" value="2"/>
</dbReference>
<dbReference type="PIRSF" id="PIRSF016184">
    <property type="entry name" value="PhzC_PhzF"/>
    <property type="match status" value="1"/>
</dbReference>
<evidence type="ECO:0000313" key="2">
    <source>
        <dbReference type="Proteomes" id="UP000199370"/>
    </source>
</evidence>
<dbReference type="RefSeq" id="WP_089731050.1">
    <property type="nucleotide sequence ID" value="NZ_FNIA01000001.1"/>
</dbReference>
<dbReference type="GO" id="GO:0005737">
    <property type="term" value="C:cytoplasm"/>
    <property type="evidence" value="ECO:0007669"/>
    <property type="project" value="TreeGrafter"/>
</dbReference>
<dbReference type="EMBL" id="FNIA01000001">
    <property type="protein sequence ID" value="SDM32945.1"/>
    <property type="molecule type" value="Genomic_DNA"/>
</dbReference>
<keyword evidence="2" id="KW-1185">Reference proteome</keyword>
<reference evidence="1 2" key="1">
    <citation type="submission" date="2016-10" db="EMBL/GenBank/DDBJ databases">
        <authorList>
            <person name="de Groot N.N."/>
        </authorList>
    </citation>
    <scope>NUCLEOTIDE SEQUENCE [LARGE SCALE GENOMIC DNA]</scope>
    <source>
        <strain evidence="2">EB21,IBRC-M 10013,KCTC 4048</strain>
    </source>
</reference>
<dbReference type="STRING" id="996166.SAMN05192554_10180"/>
<evidence type="ECO:0000313" key="1">
    <source>
        <dbReference type="EMBL" id="SDM32945.1"/>
    </source>
</evidence>
<dbReference type="Proteomes" id="UP000199370">
    <property type="component" value="Unassembled WGS sequence"/>
</dbReference>
<protein>
    <submittedName>
        <fullName evidence="1">Trans-2,3-dihydro-3-hydroxyanthranilate isomerase</fullName>
    </submittedName>
</protein>
<sequence length="294" mass="31872">MSHEFHICDVFATERYAGNQLAVVTDAGDLSTDEMQAVANEMNYSESTFVTGRDDDGWDVRIFTPNSEIPFAGHPTLGTAAVVREHLAPGDPDPITLHLEVGDVPVRVEGDGGDPLYWMTQQPPEFGETFDRETAAAALGLAVDDIRDDLPVRWVSTGLPTVVVPLRHRDALERAEVDLAGYAELTDDHEGKNVLAFCPEPRDPGHDYADRVFAPYYDVTEDPATGSSNGCLAGYLVRHRGEPLDAVVEQGYEMGRPSLLHLVAAEQDDGDGGDGDIEVQVGGRVVPVARGDLY</sequence>
<dbReference type="Pfam" id="PF02567">
    <property type="entry name" value="PhzC-PhzF"/>
    <property type="match status" value="1"/>
</dbReference>
<dbReference type="OrthoDB" id="105902at2157"/>
<dbReference type="PANTHER" id="PTHR13774:SF32">
    <property type="entry name" value="ANTISENSE-ENHANCING SEQUENCE 1"/>
    <property type="match status" value="1"/>
</dbReference>
<dbReference type="InterPro" id="IPR003719">
    <property type="entry name" value="Phenazine_PhzF-like"/>
</dbReference>
<accession>A0A1G9SDR8</accession>
<dbReference type="NCBIfam" id="TIGR00654">
    <property type="entry name" value="PhzF_family"/>
    <property type="match status" value="1"/>
</dbReference>
<dbReference type="AlphaFoldDB" id="A0A1G9SDR8"/>
<dbReference type="SUPFAM" id="SSF54506">
    <property type="entry name" value="Diaminopimelate epimerase-like"/>
    <property type="match status" value="1"/>
</dbReference>